<gene>
    <name evidence="6" type="primary">fimC_8</name>
    <name evidence="6" type="ORF">SB6422_05825</name>
</gene>
<dbReference type="AlphaFoldDB" id="A0A564KV98"/>
<dbReference type="Gene3D" id="2.60.40.10">
    <property type="entry name" value="Immunoglobulins"/>
    <property type="match status" value="1"/>
</dbReference>
<accession>A0A564KV98</accession>
<proteinExistence type="inferred from homology"/>
<sequence length="76" mass="8079">MLTFRKSGGQLEISNPSPYYLTLTDVKAGSQKLNTLMVPPKGKTRVALPAGSGSSVSYRTISDHGALTPEISRSVN</sequence>
<evidence type="ECO:0000256" key="2">
    <source>
        <dbReference type="ARBA" id="ARBA00007399"/>
    </source>
</evidence>
<dbReference type="SUPFAM" id="SSF49584">
    <property type="entry name" value="Periplasmic chaperone C-domain"/>
    <property type="match status" value="1"/>
</dbReference>
<organism evidence="6 7">
    <name type="scientific">Klebsiella huaxiensis</name>
    <dbReference type="NCBI Taxonomy" id="2153354"/>
    <lineage>
        <taxon>Bacteria</taxon>
        <taxon>Pseudomonadati</taxon>
        <taxon>Pseudomonadota</taxon>
        <taxon>Gammaproteobacteria</taxon>
        <taxon>Enterobacterales</taxon>
        <taxon>Enterobacteriaceae</taxon>
        <taxon>Klebsiella/Raoultella group</taxon>
        <taxon>Klebsiella</taxon>
    </lineage>
</organism>
<keyword evidence="3" id="KW-0574">Periplasm</keyword>
<evidence type="ECO:0000256" key="1">
    <source>
        <dbReference type="ARBA" id="ARBA00004418"/>
    </source>
</evidence>
<reference evidence="6 7" key="1">
    <citation type="submission" date="2019-07" db="EMBL/GenBank/DDBJ databases">
        <authorList>
            <person name="Brisse S."/>
            <person name="Rodrigues C."/>
            <person name="Thorpe H."/>
        </authorList>
    </citation>
    <scope>NUCLEOTIDE SEQUENCE [LARGE SCALE GENOMIC DNA]</scope>
    <source>
        <strain evidence="6">SB6422</strain>
    </source>
</reference>
<dbReference type="InterPro" id="IPR036316">
    <property type="entry name" value="Pili_assmbl_chap_C_dom_sf"/>
</dbReference>
<name>A0A564KV98_9ENTR</name>
<dbReference type="InterPro" id="IPR013783">
    <property type="entry name" value="Ig-like_fold"/>
</dbReference>
<evidence type="ECO:0000259" key="5">
    <source>
        <dbReference type="Pfam" id="PF02753"/>
    </source>
</evidence>
<dbReference type="InterPro" id="IPR050643">
    <property type="entry name" value="Periplasmic_pilus_chap"/>
</dbReference>
<comment type="subcellular location">
    <subcellularLocation>
        <location evidence="1">Periplasm</location>
    </subcellularLocation>
</comment>
<evidence type="ECO:0000313" key="6">
    <source>
        <dbReference type="EMBL" id="VUS73294.1"/>
    </source>
</evidence>
<protein>
    <submittedName>
        <fullName evidence="6">Chaperone protein FimC</fullName>
    </submittedName>
</protein>
<dbReference type="GO" id="GO:0042597">
    <property type="term" value="C:periplasmic space"/>
    <property type="evidence" value="ECO:0007669"/>
    <property type="project" value="UniProtKB-SubCell"/>
</dbReference>
<evidence type="ECO:0000256" key="3">
    <source>
        <dbReference type="ARBA" id="ARBA00022764"/>
    </source>
</evidence>
<evidence type="ECO:0000313" key="7">
    <source>
        <dbReference type="Proteomes" id="UP000317374"/>
    </source>
</evidence>
<feature type="domain" description="Pili assembly chaperone C-terminal" evidence="5">
    <location>
        <begin position="13"/>
        <end position="68"/>
    </location>
</feature>
<dbReference type="EMBL" id="CABGGW010000029">
    <property type="protein sequence ID" value="VUS73294.1"/>
    <property type="molecule type" value="Genomic_DNA"/>
</dbReference>
<dbReference type="Proteomes" id="UP000317374">
    <property type="component" value="Unassembled WGS sequence"/>
</dbReference>
<keyword evidence="4" id="KW-0143">Chaperone</keyword>
<dbReference type="PANTHER" id="PTHR30251:SF11">
    <property type="entry name" value="CHAPERONE PROTEIN FIMC-RELATED"/>
    <property type="match status" value="1"/>
</dbReference>
<dbReference type="InterPro" id="IPR016148">
    <property type="entry name" value="Pili_assmbl_chaperone_C"/>
</dbReference>
<comment type="similarity">
    <text evidence="2">Belongs to the periplasmic pilus chaperone family.</text>
</comment>
<dbReference type="PANTHER" id="PTHR30251">
    <property type="entry name" value="PILUS ASSEMBLY CHAPERONE"/>
    <property type="match status" value="1"/>
</dbReference>
<evidence type="ECO:0000256" key="4">
    <source>
        <dbReference type="ARBA" id="ARBA00023186"/>
    </source>
</evidence>
<dbReference type="Pfam" id="PF02753">
    <property type="entry name" value="PapD_C"/>
    <property type="match status" value="1"/>
</dbReference>